<accession>A0A9P6IQ12</accession>
<comment type="caution">
    <text evidence="2">The sequence shown here is derived from an EMBL/GenBank/DDBJ whole genome shotgun (WGS) entry which is preliminary data.</text>
</comment>
<protein>
    <submittedName>
        <fullName evidence="2">Uncharacterized protein</fullName>
    </submittedName>
</protein>
<reference evidence="2" key="1">
    <citation type="journal article" date="2020" name="Fungal Divers.">
        <title>Resolving the Mortierellaceae phylogeny through synthesis of multi-gene phylogenetics and phylogenomics.</title>
        <authorList>
            <person name="Vandepol N."/>
            <person name="Liber J."/>
            <person name="Desiro A."/>
            <person name="Na H."/>
            <person name="Kennedy M."/>
            <person name="Barry K."/>
            <person name="Grigoriev I.V."/>
            <person name="Miller A.N."/>
            <person name="O'Donnell K."/>
            <person name="Stajich J.E."/>
            <person name="Bonito G."/>
        </authorList>
    </citation>
    <scope>NUCLEOTIDE SEQUENCE</scope>
    <source>
        <strain evidence="2">CK1249</strain>
    </source>
</reference>
<sequence>MGNTDYPQDGSVAEKLVWKVENGRIGLPAVVHVTGWVLCQAISIKGSAIIMTTIDLENAQTESRTEEATRSSNSSGRVNVIERMSGASKRPSTIELDDDAEEDEEETLMDRRKRRQVLASVDINVSPECNGSQ</sequence>
<dbReference type="EMBL" id="JAAAHY010002928">
    <property type="protein sequence ID" value="KAF9943739.1"/>
    <property type="molecule type" value="Genomic_DNA"/>
</dbReference>
<dbReference type="Proteomes" id="UP000738359">
    <property type="component" value="Unassembled WGS sequence"/>
</dbReference>
<proteinExistence type="predicted"/>
<dbReference type="AlphaFoldDB" id="A0A9P6IQ12"/>
<keyword evidence="3" id="KW-1185">Reference proteome</keyword>
<evidence type="ECO:0000313" key="2">
    <source>
        <dbReference type="EMBL" id="KAF9943739.1"/>
    </source>
</evidence>
<gene>
    <name evidence="2" type="ORF">BGZ70_005489</name>
</gene>
<organism evidence="2 3">
    <name type="scientific">Mortierella alpina</name>
    <name type="common">Oleaginous fungus</name>
    <name type="synonym">Mortierella renispora</name>
    <dbReference type="NCBI Taxonomy" id="64518"/>
    <lineage>
        <taxon>Eukaryota</taxon>
        <taxon>Fungi</taxon>
        <taxon>Fungi incertae sedis</taxon>
        <taxon>Mucoromycota</taxon>
        <taxon>Mortierellomycotina</taxon>
        <taxon>Mortierellomycetes</taxon>
        <taxon>Mortierellales</taxon>
        <taxon>Mortierellaceae</taxon>
        <taxon>Mortierella</taxon>
    </lineage>
</organism>
<feature type="region of interest" description="Disordered" evidence="1">
    <location>
        <begin position="59"/>
        <end position="113"/>
    </location>
</feature>
<feature type="compositionally biased region" description="Acidic residues" evidence="1">
    <location>
        <begin position="95"/>
        <end position="107"/>
    </location>
</feature>
<name>A0A9P6IQ12_MORAP</name>
<evidence type="ECO:0000313" key="3">
    <source>
        <dbReference type="Proteomes" id="UP000738359"/>
    </source>
</evidence>
<evidence type="ECO:0000256" key="1">
    <source>
        <dbReference type="SAM" id="MobiDB-lite"/>
    </source>
</evidence>